<proteinExistence type="predicted"/>
<dbReference type="EMBL" id="JAAITS010000002">
    <property type="protein sequence ID" value="NSG84074.1"/>
    <property type="molecule type" value="Genomic_DNA"/>
</dbReference>
<evidence type="ECO:0008006" key="6">
    <source>
        <dbReference type="Google" id="ProtNLM"/>
    </source>
</evidence>
<dbReference type="RefSeq" id="WP_173769124.1">
    <property type="nucleotide sequence ID" value="NZ_JAAITS010000002.1"/>
</dbReference>
<reference evidence="4 5" key="1">
    <citation type="journal article" date="2020" name="Cell Host Microbe">
        <title>Functional and Genomic Variation between Human-Derived Isolates of Lachnospiraceae Reveals Inter- and Intra-Species Diversity.</title>
        <authorList>
            <person name="Sorbara M.T."/>
            <person name="Littmann E.R."/>
            <person name="Fontana E."/>
            <person name="Moody T.U."/>
            <person name="Kohout C.E."/>
            <person name="Gjonbalaj M."/>
            <person name="Eaton V."/>
            <person name="Seok R."/>
            <person name="Leiner I.M."/>
            <person name="Pamer E.G."/>
        </authorList>
    </citation>
    <scope>NUCLEOTIDE SEQUENCE [LARGE SCALE GENOMIC DNA]</scope>
    <source>
        <strain evidence="4 5">MSK.17.74</strain>
    </source>
</reference>
<keyword evidence="2" id="KW-1133">Transmembrane helix</keyword>
<evidence type="ECO:0000313" key="4">
    <source>
        <dbReference type="EMBL" id="NSG84074.1"/>
    </source>
</evidence>
<feature type="compositionally biased region" description="Low complexity" evidence="1">
    <location>
        <begin position="70"/>
        <end position="110"/>
    </location>
</feature>
<keyword evidence="2" id="KW-0472">Membrane</keyword>
<evidence type="ECO:0000313" key="5">
    <source>
        <dbReference type="Proteomes" id="UP001644719"/>
    </source>
</evidence>
<feature type="region of interest" description="Disordered" evidence="1">
    <location>
        <begin position="676"/>
        <end position="728"/>
    </location>
</feature>
<feature type="chain" id="PRO_5047151126" description="LPXTG cell wall anchor domain-containing protein" evidence="3">
    <location>
        <begin position="26"/>
        <end position="759"/>
    </location>
</feature>
<name>A0ABX2H1P2_9FIRM</name>
<feature type="transmembrane region" description="Helical" evidence="2">
    <location>
        <begin position="733"/>
        <end position="752"/>
    </location>
</feature>
<evidence type="ECO:0000256" key="3">
    <source>
        <dbReference type="SAM" id="SignalP"/>
    </source>
</evidence>
<gene>
    <name evidence="4" type="ORF">G5B17_01175</name>
</gene>
<feature type="region of interest" description="Disordered" evidence="1">
    <location>
        <begin position="66"/>
        <end position="110"/>
    </location>
</feature>
<evidence type="ECO:0000256" key="1">
    <source>
        <dbReference type="SAM" id="MobiDB-lite"/>
    </source>
</evidence>
<accession>A0ABX2H1P2</accession>
<comment type="caution">
    <text evidence="4">The sequence shown here is derived from an EMBL/GenBank/DDBJ whole genome shotgun (WGS) entry which is preliminary data.</text>
</comment>
<evidence type="ECO:0000256" key="2">
    <source>
        <dbReference type="SAM" id="Phobius"/>
    </source>
</evidence>
<feature type="signal peptide" evidence="3">
    <location>
        <begin position="1"/>
        <end position="25"/>
    </location>
</feature>
<dbReference type="Proteomes" id="UP001644719">
    <property type="component" value="Unassembled WGS sequence"/>
</dbReference>
<keyword evidence="3" id="KW-0732">Signal</keyword>
<keyword evidence="2" id="KW-0812">Transmembrane</keyword>
<organism evidence="4 5">
    <name type="scientific">Blautia faecis</name>
    <dbReference type="NCBI Taxonomy" id="871665"/>
    <lineage>
        <taxon>Bacteria</taxon>
        <taxon>Bacillati</taxon>
        <taxon>Bacillota</taxon>
        <taxon>Clostridia</taxon>
        <taxon>Lachnospirales</taxon>
        <taxon>Lachnospiraceae</taxon>
        <taxon>Blautia</taxon>
    </lineage>
</organism>
<feature type="compositionally biased region" description="Gly residues" evidence="1">
    <location>
        <begin position="684"/>
        <end position="699"/>
    </location>
</feature>
<keyword evidence="5" id="KW-1185">Reference proteome</keyword>
<protein>
    <recommendedName>
        <fullName evidence="6">LPXTG cell wall anchor domain-containing protein</fullName>
    </recommendedName>
</protein>
<sequence>MKKKQLLVFIMAGSLAAGMSPVTMAFAEADTQTVTIEDIVAVAAESEEGEAAAEPVQDISDAAADTPVEEPAQAADTPTAEPTQAAADTPAAEPTQAAADTPAAEPAQAADAVVDDGFNSGDTAELTLEEEESATPTPETTGQIILKAADGTQTSYSTLAEAIAAAPVNIGKDGEVTQILVTGTVEISETVVIDQNKNISIAAAADGTTIKRAAGFLGDMFKVKDESTSFQFGTGKEGETVLSLTVTGALDQGDATGSIISVEGGYFGLSDGVTLTGNRTSAPGAAICNSGGSIGLAGGTITGNQSEGIVNEAAEITGGAIYSLGEIRVSGAVIVKDNKDDGLNDNSIVLGGDNACIAAIGQLAETADLQVRRSDAAAGKIIVKVGTDANGTALTTMENILAHVHYLDTTEYTINNQTGALESVTAPVSTMTLTADSISWNKAYEHTVDLTFHTNDAGVGGRYYVTWVKKSDSTPGFEAVKSNYKSSGDIASSASVQLTDVAYDTAIKVVVYAEDSKGLEAVAPLVLTLKAKASTPTEAPVTTTPTPTTRATINPSVSESKVTGLEKALEFYPKQMYNFTVIGAGTDNTNPIKGDTKWIPYGWSMSAKNIDTGYQKSWSIGNVNGIKQAKTFRMYIFFQKYIYNGSEWEATGVKEALPTEFKSKAIDFTVTPSGTITPTATAGSGSGGYDYNGTGSGDGDGTDGDDAENHDGTDSDTGSTSATNARTADNSPIATMMMLASLSLVAGGYVIVRKRKKEI</sequence>